<dbReference type="InterPro" id="IPR002052">
    <property type="entry name" value="DNA_methylase_N6_adenine_CS"/>
</dbReference>
<dbReference type="InterPro" id="IPR050953">
    <property type="entry name" value="N4_N6_ade-DNA_methylase"/>
</dbReference>
<dbReference type="InterPro" id="IPR029063">
    <property type="entry name" value="SAM-dependent_MTases_sf"/>
</dbReference>
<reference evidence="9 10" key="1">
    <citation type="submission" date="2024-06" db="EMBL/GenBank/DDBJ databases">
        <title>Pontibacter populi HYL7-15.</title>
        <authorList>
            <person name="Kim M.K."/>
        </authorList>
    </citation>
    <scope>NUCLEOTIDE SEQUENCE [LARGE SCALE GENOMIC DNA]</scope>
    <source>
        <strain evidence="9 10">HYL7-15</strain>
    </source>
</reference>
<evidence type="ECO:0000256" key="3">
    <source>
        <dbReference type="ARBA" id="ARBA00022679"/>
    </source>
</evidence>
<feature type="domain" description="MmeI-like N-terminal" evidence="6">
    <location>
        <begin position="9"/>
        <end position="232"/>
    </location>
</feature>
<keyword evidence="3" id="KW-0808">Transferase</keyword>
<dbReference type="RefSeq" id="WP_350414099.1">
    <property type="nucleotide sequence ID" value="NZ_JBEOKT010000022.1"/>
</dbReference>
<feature type="domain" description="MmeI-like helicase spacer" evidence="7">
    <location>
        <begin position="239"/>
        <end position="310"/>
    </location>
</feature>
<keyword evidence="10" id="KW-1185">Reference proteome</keyword>
<dbReference type="PANTHER" id="PTHR33841:SF1">
    <property type="entry name" value="DNA METHYLTRANSFERASE A"/>
    <property type="match status" value="1"/>
</dbReference>
<name>A0ABV1RY58_9BACT</name>
<dbReference type="Proteomes" id="UP001476807">
    <property type="component" value="Unassembled WGS sequence"/>
</dbReference>
<dbReference type="InterPro" id="IPR046816">
    <property type="entry name" value="MmeI_Mtase"/>
</dbReference>
<feature type="region of interest" description="Disordered" evidence="5">
    <location>
        <begin position="534"/>
        <end position="554"/>
    </location>
</feature>
<gene>
    <name evidence="9" type="ORF">ABS362_17490</name>
</gene>
<protein>
    <recommendedName>
        <fullName evidence="1">site-specific DNA-methyltransferase (adenine-specific)</fullName>
        <ecNumber evidence="1">2.1.1.72</ecNumber>
    </recommendedName>
</protein>
<evidence type="ECO:0000259" key="8">
    <source>
        <dbReference type="Pfam" id="PF20473"/>
    </source>
</evidence>
<dbReference type="InterPro" id="IPR046817">
    <property type="entry name" value="MmeI_N"/>
</dbReference>
<keyword evidence="2 9" id="KW-0489">Methyltransferase</keyword>
<dbReference type="Pfam" id="PF20465">
    <property type="entry name" value="MmeI_hel"/>
    <property type="match status" value="1"/>
</dbReference>
<evidence type="ECO:0000256" key="2">
    <source>
        <dbReference type="ARBA" id="ARBA00022603"/>
    </source>
</evidence>
<dbReference type="PRINTS" id="PR00507">
    <property type="entry name" value="N12N6MTFRASE"/>
</dbReference>
<evidence type="ECO:0000259" key="6">
    <source>
        <dbReference type="Pfam" id="PF20464"/>
    </source>
</evidence>
<sequence>MPSTATPTIENFIARWKASGASERANYQLFLTELCELLGVEKPQPATDKVHEASYTFERPVVFDDGEGKTSTNFIDLYKKDCFVLEAKQGADKATITEAEMLGAERAKTKTGTATRDTRTWDREMKKAKEQALRYARSLPTTEGWPPFLAVVDVGYCLDLYADFARQGKTYVPFPDPQNYRITLDELHRIEVRERLRLLFTEPLELDPSRRAARVTRALAERLAKLAASLEQTGYTPEQVSGFLMRCLFTMFAEDVQLLPEKSFTKLLQDYRHNITYFPHALQALWQSMDRGGFDAALRTNIPQFNGYLFKDPEALPITEAQLDLLILAAEADWADVEPAIFGTLLERALQPRERHKLGAHYTPRAYVERLVMPTVIEPLREEWEAARTASAILEDNGDEAGARKEIENFHRRLCSVRVLDPACGSGNFLYVTLEHLKRLEGEVTGYLDHFPGQKTLDMTGGYTVTPAQLLGLEVNPRAAAIADVVLWIGYLQWHFRAHGSATRLSNPILREYGNIKQQDAVLSYSDRKPRLDANNQPVTRWDGHSTKTHPVTGQEVPDETARTIVYDYLDPKPATWPEADFIVGNPPFVGNKRMRDALGDGYTEALREAYKGIVPDSMDFVMYWWHKAADIVQAGKAERFGLITTNSITQAFNRKMIESFMESNSPLSLIYAFPDHPWVDSADGAAVRIAITVAEKGKLSGRLQSVVKEDETDGVEIKIVIQEKEGRIHSDITVGANTAQTEMLKANSKLASQGANPLGLGFRLSKADVEKYGFELENLPSTLRPYAIGRDLVQRFEQKYVIDFTGFNEEKARTAQPTLYHHLLTYVKPERDLNRRETRRKNWWLFGENAPMFRSASKGITKYIATCRTAKHRIFSFLDSSFIPDAKIVAIALDDYYQLGVLTSTIHVSWAMATGGWLGVGNDSNYNHSDCFGKFPFPAATDSQKEQIRTIAEQLDAHRKQRQAQHPTLTITDMYNVLEKLRSGQPLNAKELKTHEQGLVSILLQLHTELDAAVAAAYSWPANLPEEEILERLVALNKERAGEEARGHIRWLRPEYQNPQGTQQTDMGIEAKAKTIKATAKETLAWPKTLSEQAQAVQRALQLHERPATAEDLIVQFKPVAKPQQPQRLQQIDSLLQTLHGLGLLRKTEQEQYVK</sequence>
<dbReference type="Pfam" id="PF20473">
    <property type="entry name" value="MmeI_Mtase"/>
    <property type="match status" value="1"/>
</dbReference>
<evidence type="ECO:0000313" key="9">
    <source>
        <dbReference type="EMBL" id="MER2999350.1"/>
    </source>
</evidence>
<accession>A0ABV1RY58</accession>
<dbReference type="GO" id="GO:0032259">
    <property type="term" value="P:methylation"/>
    <property type="evidence" value="ECO:0007669"/>
    <property type="project" value="UniProtKB-KW"/>
</dbReference>
<dbReference type="EMBL" id="JBEOKT010000022">
    <property type="protein sequence ID" value="MER2999350.1"/>
    <property type="molecule type" value="Genomic_DNA"/>
</dbReference>
<proteinExistence type="predicted"/>
<comment type="caution">
    <text evidence="9">The sequence shown here is derived from an EMBL/GenBank/DDBJ whole genome shotgun (WGS) entry which is preliminary data.</text>
</comment>
<dbReference type="GO" id="GO:0008168">
    <property type="term" value="F:methyltransferase activity"/>
    <property type="evidence" value="ECO:0007669"/>
    <property type="project" value="UniProtKB-KW"/>
</dbReference>
<evidence type="ECO:0000259" key="7">
    <source>
        <dbReference type="Pfam" id="PF20465"/>
    </source>
</evidence>
<dbReference type="PANTHER" id="PTHR33841">
    <property type="entry name" value="DNA METHYLTRANSFERASE YEEA-RELATED"/>
    <property type="match status" value="1"/>
</dbReference>
<dbReference type="Gene3D" id="3.40.50.150">
    <property type="entry name" value="Vaccinia Virus protein VP39"/>
    <property type="match status" value="1"/>
</dbReference>
<comment type="catalytic activity">
    <reaction evidence="4">
        <text>a 2'-deoxyadenosine in DNA + S-adenosyl-L-methionine = an N(6)-methyl-2'-deoxyadenosine in DNA + S-adenosyl-L-homocysteine + H(+)</text>
        <dbReference type="Rhea" id="RHEA:15197"/>
        <dbReference type="Rhea" id="RHEA-COMP:12418"/>
        <dbReference type="Rhea" id="RHEA-COMP:12419"/>
        <dbReference type="ChEBI" id="CHEBI:15378"/>
        <dbReference type="ChEBI" id="CHEBI:57856"/>
        <dbReference type="ChEBI" id="CHEBI:59789"/>
        <dbReference type="ChEBI" id="CHEBI:90615"/>
        <dbReference type="ChEBI" id="CHEBI:90616"/>
        <dbReference type="EC" id="2.1.1.72"/>
    </reaction>
</comment>
<organism evidence="9 10">
    <name type="scientific">Pontibacter populi</name>
    <dbReference type="NCBI Taxonomy" id="890055"/>
    <lineage>
        <taxon>Bacteria</taxon>
        <taxon>Pseudomonadati</taxon>
        <taxon>Bacteroidota</taxon>
        <taxon>Cytophagia</taxon>
        <taxon>Cytophagales</taxon>
        <taxon>Hymenobacteraceae</taxon>
        <taxon>Pontibacter</taxon>
    </lineage>
</organism>
<evidence type="ECO:0000256" key="1">
    <source>
        <dbReference type="ARBA" id="ARBA00011900"/>
    </source>
</evidence>
<evidence type="ECO:0000313" key="10">
    <source>
        <dbReference type="Proteomes" id="UP001476807"/>
    </source>
</evidence>
<dbReference type="PROSITE" id="PS00092">
    <property type="entry name" value="N6_MTASE"/>
    <property type="match status" value="1"/>
</dbReference>
<dbReference type="Pfam" id="PF20464">
    <property type="entry name" value="MmeI_N"/>
    <property type="match status" value="1"/>
</dbReference>
<dbReference type="EC" id="2.1.1.72" evidence="1"/>
<evidence type="ECO:0000256" key="4">
    <source>
        <dbReference type="ARBA" id="ARBA00047942"/>
    </source>
</evidence>
<dbReference type="SUPFAM" id="SSF53335">
    <property type="entry name" value="S-adenosyl-L-methionine-dependent methyltransferases"/>
    <property type="match status" value="1"/>
</dbReference>
<evidence type="ECO:0000256" key="5">
    <source>
        <dbReference type="SAM" id="MobiDB-lite"/>
    </source>
</evidence>
<feature type="domain" description="MmeI-like DNA-methyltransferase" evidence="8">
    <location>
        <begin position="403"/>
        <end position="693"/>
    </location>
</feature>
<dbReference type="InterPro" id="IPR046819">
    <property type="entry name" value="MmeI_hel"/>
</dbReference>